<dbReference type="RefSeq" id="WP_184041995.1">
    <property type="nucleotide sequence ID" value="NZ_JACHHY010000061.1"/>
</dbReference>
<reference evidence="1 2" key="1">
    <citation type="submission" date="2020-08" db="EMBL/GenBank/DDBJ databases">
        <title>Genomic Encyclopedia of Type Strains, Phase IV (KMG-IV): sequencing the most valuable type-strain genomes for metagenomic binning, comparative biology and taxonomic classification.</title>
        <authorList>
            <person name="Goeker M."/>
        </authorList>
    </citation>
    <scope>NUCLEOTIDE SEQUENCE [LARGE SCALE GENOMIC DNA]</scope>
    <source>
        <strain evidence="1 2">DSM 27165</strain>
    </source>
</reference>
<dbReference type="EMBL" id="JACHHY010000061">
    <property type="protein sequence ID" value="MBB5020628.1"/>
    <property type="molecule type" value="Genomic_DNA"/>
</dbReference>
<gene>
    <name evidence="1" type="ORF">HNQ59_003953</name>
</gene>
<evidence type="ECO:0000313" key="1">
    <source>
        <dbReference type="EMBL" id="MBB5020628.1"/>
    </source>
</evidence>
<proteinExistence type="predicted"/>
<keyword evidence="2" id="KW-1185">Reference proteome</keyword>
<evidence type="ECO:0000313" key="2">
    <source>
        <dbReference type="Proteomes" id="UP000575898"/>
    </source>
</evidence>
<organism evidence="1 2">
    <name type="scientific">Chitinivorax tropicus</name>
    <dbReference type="NCBI Taxonomy" id="714531"/>
    <lineage>
        <taxon>Bacteria</taxon>
        <taxon>Pseudomonadati</taxon>
        <taxon>Pseudomonadota</taxon>
        <taxon>Betaproteobacteria</taxon>
        <taxon>Chitinivorax</taxon>
    </lineage>
</organism>
<accession>A0A840MPR4</accession>
<sequence>MEAFLLDGGKLDPGGYIAVLQCKRDGQLIELDRVELNIADNHTVTITQQESATAPGNQLALVNSVESNGTRAYQFNIPGVGEGKIYYRNANTSDAWQSKPFASGADITLPAQDLDFLINANGTWYSASTAQAQKSGGMPWAMAITQTTPPTMPSITLNTAGAAWLRYKVFQSKDGGLKNLYQGSRQVAANQSTVPIDLSGVADLDRFLRNDNTNGIWVEYELLDGQPIGDMLDFSDNRYRRANGTGYVSLLGRQTTGGFNLLPDVTHSINTSSMVRVPECYLPNFTRGANPTLAVKVGSDTINLVSGQDYTFDQDRIRLKLTRWLPPTGNRDLQLIYMDDTQKITGTVTVYANKDVNEAANALLVGNLKRQAGDGQLPISVSGASVLSLEYQLASGGNTWLAAQVNALGGGAFVWNAATLSAEYKDKPLTLRYTAKDQQGRVIGTGSGTATIERAGLITSSFTVQKQPAEVVFSQKENQAQVTRFVLQIQKKGETAWQEIVFDGGQLPARLTSSRYPALDVSKDSAEFNYQFQSYNGKVLLSKGKGSLRVDSTGQVTVTSQQADRKPTIVSLYGPPGRNVAKLRATYLDPATNQLTNKVVIGEWDAVAKRTEFAWDVDAMMPKQGELKLEIKLALLTETDAPYRNEIGDAIQLDARLTLLGEDRALGKDKPYEIEQRVMSVGKSYAVQISKRLSYNAFGQIAEEIDDRVKERAREMINLHVPNGASVPVNEQAITTRFEYNTQGQLLKKTDPETDVTYGNGFRERAQPVTRYGYDLLGRLVSKLDGNGQRETQQVLAGTTA</sequence>
<dbReference type="AlphaFoldDB" id="A0A840MPR4"/>
<protein>
    <submittedName>
        <fullName evidence="1">YD repeat-containing protein</fullName>
    </submittedName>
</protein>
<feature type="non-terminal residue" evidence="1">
    <location>
        <position position="801"/>
    </location>
</feature>
<dbReference type="Proteomes" id="UP000575898">
    <property type="component" value="Unassembled WGS sequence"/>
</dbReference>
<dbReference type="Gene3D" id="2.180.10.10">
    <property type="entry name" value="RHS repeat-associated core"/>
    <property type="match status" value="1"/>
</dbReference>
<comment type="caution">
    <text evidence="1">The sequence shown here is derived from an EMBL/GenBank/DDBJ whole genome shotgun (WGS) entry which is preliminary data.</text>
</comment>
<name>A0A840MPR4_9PROT</name>